<dbReference type="Proteomes" id="UP000499080">
    <property type="component" value="Unassembled WGS sequence"/>
</dbReference>
<reference evidence="1 2" key="1">
    <citation type="journal article" date="2019" name="Sci. Rep.">
        <title>Orb-weaving spider Araneus ventricosus genome elucidates the spidroin gene catalogue.</title>
        <authorList>
            <person name="Kono N."/>
            <person name="Nakamura H."/>
            <person name="Ohtoshi R."/>
            <person name="Moran D.A.P."/>
            <person name="Shinohara A."/>
            <person name="Yoshida Y."/>
            <person name="Fujiwara M."/>
            <person name="Mori M."/>
            <person name="Tomita M."/>
            <person name="Arakawa K."/>
        </authorList>
    </citation>
    <scope>NUCLEOTIDE SEQUENCE [LARGE SCALE GENOMIC DNA]</scope>
</reference>
<protein>
    <submittedName>
        <fullName evidence="1">Uncharacterized protein</fullName>
    </submittedName>
</protein>
<gene>
    <name evidence="1" type="ORF">AVEN_231993_1</name>
</gene>
<dbReference type="EMBL" id="BGPR01000133">
    <property type="protein sequence ID" value="GBL97846.1"/>
    <property type="molecule type" value="Genomic_DNA"/>
</dbReference>
<name>A0A4Y2C2I8_ARAVE</name>
<dbReference type="AlphaFoldDB" id="A0A4Y2C2I8"/>
<accession>A0A4Y2C2I8</accession>
<evidence type="ECO:0000313" key="2">
    <source>
        <dbReference type="Proteomes" id="UP000499080"/>
    </source>
</evidence>
<keyword evidence="2" id="KW-1185">Reference proteome</keyword>
<comment type="caution">
    <text evidence="1">The sequence shown here is derived from an EMBL/GenBank/DDBJ whole genome shotgun (WGS) entry which is preliminary data.</text>
</comment>
<sequence>MNVQTFLPKRQLAIIQVDIDLGITKSCIDLKNRNNIHKLWQIRCDHYSPNYWRFGLDQYRCGDGYVGRGGVIVCKRWINIFRSVLSQVGFARPVFSNFSLCLEAGRYPTSVWLCSWRPRMDLYAYPKSWYVGLSAKLLSRYFGLC</sequence>
<proteinExistence type="predicted"/>
<organism evidence="1 2">
    <name type="scientific">Araneus ventricosus</name>
    <name type="common">Orbweaver spider</name>
    <name type="synonym">Epeira ventricosa</name>
    <dbReference type="NCBI Taxonomy" id="182803"/>
    <lineage>
        <taxon>Eukaryota</taxon>
        <taxon>Metazoa</taxon>
        <taxon>Ecdysozoa</taxon>
        <taxon>Arthropoda</taxon>
        <taxon>Chelicerata</taxon>
        <taxon>Arachnida</taxon>
        <taxon>Araneae</taxon>
        <taxon>Araneomorphae</taxon>
        <taxon>Entelegynae</taxon>
        <taxon>Araneoidea</taxon>
        <taxon>Araneidae</taxon>
        <taxon>Araneus</taxon>
    </lineage>
</organism>
<evidence type="ECO:0000313" key="1">
    <source>
        <dbReference type="EMBL" id="GBL97846.1"/>
    </source>
</evidence>